<evidence type="ECO:0000313" key="2">
    <source>
        <dbReference type="WBParaSite" id="Minc3s04551g36519"/>
    </source>
</evidence>
<reference evidence="2" key="1">
    <citation type="submission" date="2022-11" db="UniProtKB">
        <authorList>
            <consortium name="WormBaseParasite"/>
        </authorList>
    </citation>
    <scope>IDENTIFICATION</scope>
</reference>
<dbReference type="InterPro" id="IPR013083">
    <property type="entry name" value="Znf_RING/FYVE/PHD"/>
</dbReference>
<dbReference type="Proteomes" id="UP000887563">
    <property type="component" value="Unplaced"/>
</dbReference>
<evidence type="ECO:0000313" key="1">
    <source>
        <dbReference type="Proteomes" id="UP000887563"/>
    </source>
</evidence>
<dbReference type="AlphaFoldDB" id="A0A914NDY4"/>
<dbReference type="WBParaSite" id="Minc3s04551g36519">
    <property type="protein sequence ID" value="Minc3s04551g36519"/>
    <property type="gene ID" value="Minc3s04551g36519"/>
</dbReference>
<sequence>METKTPLKLSTSCIENCLRIKATDDKLIKSESKQILVDAINFVENVKIMQLNELLKNEGRHYIPSLEDIQEDIRKNLEELKLRIMKSDFQIPEMILNKPVKKQGMWIQEKPIYIAQRKHNNPVRTDDFPKRIRGSYCYICGIKSLGMLKCASPCCFTHFHYECAKSTNIGG</sequence>
<name>A0A914NDY4_MELIC</name>
<keyword evidence="1" id="KW-1185">Reference proteome</keyword>
<dbReference type="Gene3D" id="3.30.40.10">
    <property type="entry name" value="Zinc/RING finger domain, C3HC4 (zinc finger)"/>
    <property type="match status" value="1"/>
</dbReference>
<protein>
    <submittedName>
        <fullName evidence="2">Uncharacterized protein</fullName>
    </submittedName>
</protein>
<proteinExistence type="predicted"/>
<accession>A0A914NDY4</accession>
<organism evidence="1 2">
    <name type="scientific">Meloidogyne incognita</name>
    <name type="common">Southern root-knot nematode worm</name>
    <name type="synonym">Oxyuris incognita</name>
    <dbReference type="NCBI Taxonomy" id="6306"/>
    <lineage>
        <taxon>Eukaryota</taxon>
        <taxon>Metazoa</taxon>
        <taxon>Ecdysozoa</taxon>
        <taxon>Nematoda</taxon>
        <taxon>Chromadorea</taxon>
        <taxon>Rhabditida</taxon>
        <taxon>Tylenchina</taxon>
        <taxon>Tylenchomorpha</taxon>
        <taxon>Tylenchoidea</taxon>
        <taxon>Meloidogynidae</taxon>
        <taxon>Meloidogyninae</taxon>
        <taxon>Meloidogyne</taxon>
        <taxon>Meloidogyne incognita group</taxon>
    </lineage>
</organism>